<sequence length="162" mass="18328">MAVSGYTYYLILRRGRKGYEVLYNIGNESGVTSVLRLGGKNAERVFKDVVEALARHGASIPSRVSDYEQVYTIREDLGPIVGAYLVLVRRARNVERWSSFLRELLEGHYAGIARALSSFLEVALELSRYMHDRKRSYSLSPVVADALSSALKRFVNRIIKAR</sequence>
<gene>
    <name evidence="1" type="ORF">ENM78_03235</name>
</gene>
<accession>A0A7J3ZK99</accession>
<evidence type="ECO:0000313" key="1">
    <source>
        <dbReference type="EMBL" id="HHQ80458.1"/>
    </source>
</evidence>
<protein>
    <submittedName>
        <fullName evidence="1">Uncharacterized protein</fullName>
    </submittedName>
</protein>
<dbReference type="AlphaFoldDB" id="A0A7J3ZK99"/>
<name>A0A7J3ZK99_9CREN</name>
<proteinExistence type="predicted"/>
<reference evidence="1" key="1">
    <citation type="journal article" date="2020" name="mSystems">
        <title>Genome- and Community-Level Interaction Insights into Carbon Utilization and Element Cycling Functions of Hydrothermarchaeota in Hydrothermal Sediment.</title>
        <authorList>
            <person name="Zhou Z."/>
            <person name="Liu Y."/>
            <person name="Xu W."/>
            <person name="Pan J."/>
            <person name="Luo Z.H."/>
            <person name="Li M."/>
        </authorList>
    </citation>
    <scope>NUCLEOTIDE SEQUENCE [LARGE SCALE GENOMIC DNA]</scope>
    <source>
        <strain evidence="1">SpSt-1116</strain>
    </source>
</reference>
<dbReference type="EMBL" id="DRZC01000041">
    <property type="protein sequence ID" value="HHQ80458.1"/>
    <property type="molecule type" value="Genomic_DNA"/>
</dbReference>
<organism evidence="1">
    <name type="scientific">Fervidicoccus fontis</name>
    <dbReference type="NCBI Taxonomy" id="683846"/>
    <lineage>
        <taxon>Archaea</taxon>
        <taxon>Thermoproteota</taxon>
        <taxon>Thermoprotei</taxon>
        <taxon>Fervidicoccales</taxon>
        <taxon>Fervidicoccaceae</taxon>
        <taxon>Fervidicoccus</taxon>
    </lineage>
</organism>
<comment type="caution">
    <text evidence="1">The sequence shown here is derived from an EMBL/GenBank/DDBJ whole genome shotgun (WGS) entry which is preliminary data.</text>
</comment>